<gene>
    <name evidence="2" type="ORF">ACE5LO_09380</name>
</gene>
<dbReference type="Proteomes" id="UP001580430">
    <property type="component" value="Unassembled WGS sequence"/>
</dbReference>
<sequence>MKNIKQATFLSALSLAVAIPLTASAAATTDAAPATTEPAQAVQSAIESINGGDQVIVPFATQSAFDTTLGGQQTVSYFKIPAGLGYVKIWVKNTGSESIKFALHKGSASGPVVKEATIPADGKAWEWRSPSALSTGDFYATFNASNTNMKGQAYGKMASTQSEL</sequence>
<dbReference type="EMBL" id="JBHIRY010000007">
    <property type="protein sequence ID" value="MFB5760604.1"/>
    <property type="molecule type" value="Genomic_DNA"/>
</dbReference>
<evidence type="ECO:0000313" key="3">
    <source>
        <dbReference type="Proteomes" id="UP001580430"/>
    </source>
</evidence>
<feature type="signal peptide" evidence="1">
    <location>
        <begin position="1"/>
        <end position="25"/>
    </location>
</feature>
<name>A0ABV5BZA5_9BACL</name>
<accession>A0ABV5BZA5</accession>
<dbReference type="RefSeq" id="WP_375519764.1">
    <property type="nucleotide sequence ID" value="NZ_JBHIRY010000007.1"/>
</dbReference>
<evidence type="ECO:0000256" key="1">
    <source>
        <dbReference type="SAM" id="SignalP"/>
    </source>
</evidence>
<comment type="caution">
    <text evidence="2">The sequence shown here is derived from an EMBL/GenBank/DDBJ whole genome shotgun (WGS) entry which is preliminary data.</text>
</comment>
<proteinExistence type="predicted"/>
<feature type="chain" id="PRO_5047301961" evidence="1">
    <location>
        <begin position="26"/>
        <end position="164"/>
    </location>
</feature>
<protein>
    <submittedName>
        <fullName evidence="2">Uncharacterized protein</fullName>
    </submittedName>
</protein>
<reference evidence="2 3" key="1">
    <citation type="submission" date="2024-09" db="EMBL/GenBank/DDBJ databases">
        <title>Paenibacillus zeirhizospherea sp. nov., isolated from surface of the maize (Zea mays) roots in a horticulture field, Hungary.</title>
        <authorList>
            <person name="Marton D."/>
            <person name="Farkas M."/>
            <person name="Bedics A."/>
            <person name="Toth E."/>
            <person name="Tancsics A."/>
            <person name="Boka K."/>
            <person name="Marati G."/>
            <person name="Kriszt B."/>
            <person name="Cserhati M."/>
        </authorList>
    </citation>
    <scope>NUCLEOTIDE SEQUENCE [LARGE SCALE GENOMIC DNA]</scope>
    <source>
        <strain evidence="2 3">JCM 18446</strain>
    </source>
</reference>
<evidence type="ECO:0000313" key="2">
    <source>
        <dbReference type="EMBL" id="MFB5760604.1"/>
    </source>
</evidence>
<keyword evidence="1" id="KW-0732">Signal</keyword>
<keyword evidence="3" id="KW-1185">Reference proteome</keyword>
<organism evidence="2 3">
    <name type="scientific">Paenibacillus medicaginis</name>
    <dbReference type="NCBI Taxonomy" id="1470560"/>
    <lineage>
        <taxon>Bacteria</taxon>
        <taxon>Bacillati</taxon>
        <taxon>Bacillota</taxon>
        <taxon>Bacilli</taxon>
        <taxon>Bacillales</taxon>
        <taxon>Paenibacillaceae</taxon>
        <taxon>Paenibacillus</taxon>
    </lineage>
</organism>